<keyword evidence="1 3" id="KW-0732">Signal</keyword>
<name>A0ABM9ZS89_9BACT</name>
<accession>A0ABM9ZS89</accession>
<keyword evidence="5" id="KW-1185">Reference proteome</keyword>
<dbReference type="EMBL" id="ADFP01000123">
    <property type="protein sequence ID" value="EFB89694.1"/>
    <property type="molecule type" value="Genomic_DNA"/>
</dbReference>
<reference evidence="4 5" key="1">
    <citation type="submission" date="2009-12" db="EMBL/GenBank/DDBJ databases">
        <authorList>
            <person name="Shrivastava S."/>
            <person name="Madupu R."/>
            <person name="Durkin A.S."/>
            <person name="Torralba M."/>
            <person name="Methe B."/>
            <person name="Sutton G.G."/>
            <person name="Strausberg R.L."/>
            <person name="Nelson K.E."/>
        </authorList>
    </citation>
    <scope>NUCLEOTIDE SEQUENCE [LARGE SCALE GENOMIC DNA]</scope>
    <source>
        <strain evidence="4 5">W5455</strain>
    </source>
</reference>
<dbReference type="PANTHER" id="PTHR36504">
    <property type="entry name" value="LIPOPOLYSACCHARIDE EXPORT SYSTEM PROTEIN LPTA"/>
    <property type="match status" value="1"/>
</dbReference>
<dbReference type="PANTHER" id="PTHR36504:SF1">
    <property type="entry name" value="LIPOPOLYSACCHARIDE EXPORT SYSTEM PROTEIN LPTA"/>
    <property type="match status" value="1"/>
</dbReference>
<protein>
    <submittedName>
        <fullName evidence="4">OstA-like protein</fullName>
    </submittedName>
</protein>
<evidence type="ECO:0000313" key="5">
    <source>
        <dbReference type="Proteomes" id="UP000006462"/>
    </source>
</evidence>
<sequence length="306" mass="32517">MRNFSAKILLSVLLLTEGGAALPAAPVATQLTADAMDYDMESGEFKAQGHVTLKREDVTLTSAYGEASTKTQKARLWRNVHAFGTHRGEKLDAVCAELVADFSAPGGSYAMKGNVDAVFGSRVLRAAVARLGGRTFGAEDVTHFEDKDRNMVMTCAALSGDYDAQGLRAAEGKGSVTVVQQDEQKTSHLWCDELSYSREADTLTGAGNAKIHVQSKSGRTRETTIECEKLVYSVGGNVVTATGNARAVQDGRRISAQTLIYHPDTGRLEAKGTPRISVDLTNLKPSPRTPAKNGAPAAGSEKGGKK</sequence>
<proteinExistence type="predicted"/>
<feature type="signal peptide" evidence="3">
    <location>
        <begin position="1"/>
        <end position="20"/>
    </location>
</feature>
<dbReference type="InterPro" id="IPR052037">
    <property type="entry name" value="LPS_export_LptA"/>
</dbReference>
<feature type="region of interest" description="Disordered" evidence="2">
    <location>
        <begin position="274"/>
        <end position="306"/>
    </location>
</feature>
<evidence type="ECO:0000256" key="1">
    <source>
        <dbReference type="ARBA" id="ARBA00022729"/>
    </source>
</evidence>
<dbReference type="Proteomes" id="UP000006462">
    <property type="component" value="Unassembled WGS sequence"/>
</dbReference>
<evidence type="ECO:0000256" key="3">
    <source>
        <dbReference type="SAM" id="SignalP"/>
    </source>
</evidence>
<comment type="caution">
    <text evidence="4">The sequence shown here is derived from an EMBL/GenBank/DDBJ whole genome shotgun (WGS) entry which is preliminary data.</text>
</comment>
<organism evidence="4 5">
    <name type="scientific">Pyramidobacter piscolens W5455</name>
    <dbReference type="NCBI Taxonomy" id="352165"/>
    <lineage>
        <taxon>Bacteria</taxon>
        <taxon>Thermotogati</taxon>
        <taxon>Synergistota</taxon>
        <taxon>Synergistia</taxon>
        <taxon>Synergistales</taxon>
        <taxon>Dethiosulfovibrionaceae</taxon>
        <taxon>Pyramidobacter</taxon>
    </lineage>
</organism>
<evidence type="ECO:0000256" key="2">
    <source>
        <dbReference type="SAM" id="MobiDB-lite"/>
    </source>
</evidence>
<evidence type="ECO:0000313" key="4">
    <source>
        <dbReference type="EMBL" id="EFB89694.1"/>
    </source>
</evidence>
<gene>
    <name evidence="4" type="ORF">HMPREF7215_2432</name>
</gene>
<dbReference type="Gene3D" id="2.60.450.10">
    <property type="entry name" value="Lipopolysaccharide (LPS) transport protein A like domain"/>
    <property type="match status" value="2"/>
</dbReference>
<feature type="chain" id="PRO_5045075162" evidence="3">
    <location>
        <begin position="21"/>
        <end position="306"/>
    </location>
</feature>